<accession>A0A9P4L3F6</accession>
<evidence type="ECO:0000256" key="1">
    <source>
        <dbReference type="SAM" id="SignalP"/>
    </source>
</evidence>
<dbReference type="RefSeq" id="XP_040783439.1">
    <property type="nucleotide sequence ID" value="XM_040932194.1"/>
</dbReference>
<organism evidence="2 3">
    <name type="scientific">Cucurbitaria berberidis CBS 394.84</name>
    <dbReference type="NCBI Taxonomy" id="1168544"/>
    <lineage>
        <taxon>Eukaryota</taxon>
        <taxon>Fungi</taxon>
        <taxon>Dikarya</taxon>
        <taxon>Ascomycota</taxon>
        <taxon>Pezizomycotina</taxon>
        <taxon>Dothideomycetes</taxon>
        <taxon>Pleosporomycetidae</taxon>
        <taxon>Pleosporales</taxon>
        <taxon>Pleosporineae</taxon>
        <taxon>Cucurbitariaceae</taxon>
        <taxon>Cucurbitaria</taxon>
    </lineage>
</organism>
<feature type="signal peptide" evidence="1">
    <location>
        <begin position="1"/>
        <end position="26"/>
    </location>
</feature>
<dbReference type="EMBL" id="ML976619">
    <property type="protein sequence ID" value="KAF1840876.1"/>
    <property type="molecule type" value="Genomic_DNA"/>
</dbReference>
<feature type="chain" id="PRO_5040285183" evidence="1">
    <location>
        <begin position="27"/>
        <end position="104"/>
    </location>
</feature>
<gene>
    <name evidence="2" type="ORF">K460DRAFT_359426</name>
</gene>
<dbReference type="GeneID" id="63849445"/>
<protein>
    <submittedName>
        <fullName evidence="2">Uncharacterized protein</fullName>
    </submittedName>
</protein>
<sequence>MPGSPWGPKGCVRVLSLSLSLALLLGKLGLPASGRAPHAVALGGRCWWWWAKPRDSLLEQQQWPGSHEIVAVVQPSRPLAVPRRVVVHAQLHRGLAHRDSSERG</sequence>
<keyword evidence="1" id="KW-0732">Signal</keyword>
<dbReference type="Proteomes" id="UP000800039">
    <property type="component" value="Unassembled WGS sequence"/>
</dbReference>
<keyword evidence="3" id="KW-1185">Reference proteome</keyword>
<evidence type="ECO:0000313" key="2">
    <source>
        <dbReference type="EMBL" id="KAF1840876.1"/>
    </source>
</evidence>
<evidence type="ECO:0000313" key="3">
    <source>
        <dbReference type="Proteomes" id="UP000800039"/>
    </source>
</evidence>
<dbReference type="AlphaFoldDB" id="A0A9P4L3F6"/>
<comment type="caution">
    <text evidence="2">The sequence shown here is derived from an EMBL/GenBank/DDBJ whole genome shotgun (WGS) entry which is preliminary data.</text>
</comment>
<reference evidence="2" key="1">
    <citation type="submission" date="2020-01" db="EMBL/GenBank/DDBJ databases">
        <authorList>
            <consortium name="DOE Joint Genome Institute"/>
            <person name="Haridas S."/>
            <person name="Albert R."/>
            <person name="Binder M."/>
            <person name="Bloem J."/>
            <person name="Labutti K."/>
            <person name="Salamov A."/>
            <person name="Andreopoulos B."/>
            <person name="Baker S.E."/>
            <person name="Barry K."/>
            <person name="Bills G."/>
            <person name="Bluhm B.H."/>
            <person name="Cannon C."/>
            <person name="Castanera R."/>
            <person name="Culley D.E."/>
            <person name="Daum C."/>
            <person name="Ezra D."/>
            <person name="Gonzalez J.B."/>
            <person name="Henrissat B."/>
            <person name="Kuo A."/>
            <person name="Liang C."/>
            <person name="Lipzen A."/>
            <person name="Lutzoni F."/>
            <person name="Magnuson J."/>
            <person name="Mondo S."/>
            <person name="Nolan M."/>
            <person name="Ohm R."/>
            <person name="Pangilinan J."/>
            <person name="Park H.-J."/>
            <person name="Ramirez L."/>
            <person name="Alfaro M."/>
            <person name="Sun H."/>
            <person name="Tritt A."/>
            <person name="Yoshinaga Y."/>
            <person name="Zwiers L.-H."/>
            <person name="Turgeon B.G."/>
            <person name="Goodwin S.B."/>
            <person name="Spatafora J.W."/>
            <person name="Crous P.W."/>
            <person name="Grigoriev I.V."/>
        </authorList>
    </citation>
    <scope>NUCLEOTIDE SEQUENCE</scope>
    <source>
        <strain evidence="2">CBS 394.84</strain>
    </source>
</reference>
<name>A0A9P4L3F6_9PLEO</name>
<proteinExistence type="predicted"/>